<keyword evidence="2" id="KW-1185">Reference proteome</keyword>
<accession>A0A5N6J4X8</accession>
<sequence length="209" mass="23314">MGDESLPSKGRDRKRVCWFLEAVTELPCPEIGNVPDQCWRSSDILTLIGPSPDKCPTRRLSPEKVVFLERSIHQSQYWQIHHSPPHIPRCLNPSGVPVRVFHAISSGAMTGVSDGFQHWVIGMGNKLQIRGICLWSRNQVPVGTSGSAQPKSGISSSTFGSWEVRRCYDPLQCHSFSVLTSASREWCLPYIPTYWMQACGTLFLSEIAG</sequence>
<protein>
    <submittedName>
        <fullName evidence="1">Uncharacterized protein</fullName>
    </submittedName>
</protein>
<gene>
    <name evidence="1" type="ORF">BDV30DRAFT_107822</name>
</gene>
<reference evidence="1 2" key="1">
    <citation type="submission" date="2019-04" db="EMBL/GenBank/DDBJ databases">
        <title>Fungal friends and foes A comparative genomics study of 23 Aspergillus species from section Flavi.</title>
        <authorList>
            <consortium name="DOE Joint Genome Institute"/>
            <person name="Kjaerbolling I."/>
            <person name="Vesth T.C."/>
            <person name="Frisvad J.C."/>
            <person name="Nybo J.L."/>
            <person name="Theobald S."/>
            <person name="Kildgaard S."/>
            <person name="Petersen T.I."/>
            <person name="Kuo A."/>
            <person name="Sato A."/>
            <person name="Lyhne E.K."/>
            <person name="Kogle M.E."/>
            <person name="Wiebenga A."/>
            <person name="Kun R.S."/>
            <person name="Lubbers R.J."/>
            <person name="Makela M.R."/>
            <person name="Barry K."/>
            <person name="Chovatia M."/>
            <person name="Clum A."/>
            <person name="Daum C."/>
            <person name="Haridas S."/>
            <person name="He G."/>
            <person name="LaButti K."/>
            <person name="Lipzen A."/>
            <person name="Mondo S."/>
            <person name="Pangilinan J."/>
            <person name="Riley R."/>
            <person name="Salamov A."/>
            <person name="Simmons B.A."/>
            <person name="Magnuson J.K."/>
            <person name="Henrissat B."/>
            <person name="Mortensen U.H."/>
            <person name="Larsen T.O."/>
            <person name="De vries R.P."/>
            <person name="Grigoriev I.V."/>
            <person name="Machida M."/>
            <person name="Baker S.E."/>
            <person name="Andersen M.R."/>
        </authorList>
    </citation>
    <scope>NUCLEOTIDE SEQUENCE [LARGE SCALE GENOMIC DNA]</scope>
    <source>
        <strain evidence="1 2">CBS 117635</strain>
    </source>
</reference>
<dbReference type="AlphaFoldDB" id="A0A5N6J4X8"/>
<dbReference type="Proteomes" id="UP000326289">
    <property type="component" value="Unassembled WGS sequence"/>
</dbReference>
<name>A0A5N6J4X8_9EURO</name>
<evidence type="ECO:0000313" key="1">
    <source>
        <dbReference type="EMBL" id="KAB8273705.1"/>
    </source>
</evidence>
<dbReference type="EMBL" id="ML732794">
    <property type="protein sequence ID" value="KAB8273705.1"/>
    <property type="molecule type" value="Genomic_DNA"/>
</dbReference>
<evidence type="ECO:0000313" key="2">
    <source>
        <dbReference type="Proteomes" id="UP000326289"/>
    </source>
</evidence>
<organism evidence="1 2">
    <name type="scientific">Aspergillus minisclerotigenes</name>
    <dbReference type="NCBI Taxonomy" id="656917"/>
    <lineage>
        <taxon>Eukaryota</taxon>
        <taxon>Fungi</taxon>
        <taxon>Dikarya</taxon>
        <taxon>Ascomycota</taxon>
        <taxon>Pezizomycotina</taxon>
        <taxon>Eurotiomycetes</taxon>
        <taxon>Eurotiomycetidae</taxon>
        <taxon>Eurotiales</taxon>
        <taxon>Aspergillaceae</taxon>
        <taxon>Aspergillus</taxon>
        <taxon>Aspergillus subgen. Circumdati</taxon>
    </lineage>
</organism>
<proteinExistence type="predicted"/>